<name>A0ACA9JTX3_9GLOM</name>
<accession>A0ACA9JTX3</accession>
<reference evidence="1" key="1">
    <citation type="submission" date="2021-06" db="EMBL/GenBank/DDBJ databases">
        <authorList>
            <person name="Kallberg Y."/>
            <person name="Tangrot J."/>
            <person name="Rosling A."/>
        </authorList>
    </citation>
    <scope>NUCLEOTIDE SEQUENCE</scope>
    <source>
        <strain evidence="1">AU212A</strain>
    </source>
</reference>
<evidence type="ECO:0000313" key="1">
    <source>
        <dbReference type="EMBL" id="CAG8434612.1"/>
    </source>
</evidence>
<proteinExistence type="predicted"/>
<feature type="non-terminal residue" evidence="1">
    <location>
        <position position="1"/>
    </location>
</feature>
<sequence>EKVGKVEIRISCNSISKELNIARIESISCIKNSFPEVLPARGISLERQWYLYEEIRQHIQDTSKQDTYCLKPTQPKPKKKAKIIETDN</sequence>
<comment type="caution">
    <text evidence="1">The sequence shown here is derived from an EMBL/GenBank/DDBJ whole genome shotgun (WGS) entry which is preliminary data.</text>
</comment>
<dbReference type="Proteomes" id="UP000789860">
    <property type="component" value="Unassembled WGS sequence"/>
</dbReference>
<dbReference type="EMBL" id="CAJVPM010000026">
    <property type="protein sequence ID" value="CAG8434612.1"/>
    <property type="molecule type" value="Genomic_DNA"/>
</dbReference>
<gene>
    <name evidence="1" type="ORF">SCALOS_LOCUS99</name>
</gene>
<keyword evidence="2" id="KW-1185">Reference proteome</keyword>
<protein>
    <submittedName>
        <fullName evidence="1">5559_t:CDS:1</fullName>
    </submittedName>
</protein>
<evidence type="ECO:0000313" key="2">
    <source>
        <dbReference type="Proteomes" id="UP000789860"/>
    </source>
</evidence>
<organism evidence="1 2">
    <name type="scientific">Scutellospora calospora</name>
    <dbReference type="NCBI Taxonomy" id="85575"/>
    <lineage>
        <taxon>Eukaryota</taxon>
        <taxon>Fungi</taxon>
        <taxon>Fungi incertae sedis</taxon>
        <taxon>Mucoromycota</taxon>
        <taxon>Glomeromycotina</taxon>
        <taxon>Glomeromycetes</taxon>
        <taxon>Diversisporales</taxon>
        <taxon>Gigasporaceae</taxon>
        <taxon>Scutellospora</taxon>
    </lineage>
</organism>